<accession>A0ABY5PAV3</accession>
<proteinExistence type="predicted"/>
<evidence type="ECO:0000313" key="1">
    <source>
        <dbReference type="EMBL" id="UUY01813.1"/>
    </source>
</evidence>
<name>A0ABY5PAV3_9ACTN</name>
<reference evidence="2" key="1">
    <citation type="submission" date="2021-11" db="EMBL/GenBank/DDBJ databases">
        <title>Cultivation dependent microbiological survey of springs from the worlds oldest radium mine currently devoted to the extraction of radon-saturated water.</title>
        <authorList>
            <person name="Kapinusova G."/>
            <person name="Smrhova T."/>
            <person name="Strejcek M."/>
            <person name="Suman J."/>
            <person name="Jani K."/>
            <person name="Pajer P."/>
            <person name="Uhlik O."/>
        </authorList>
    </citation>
    <scope>NUCLEOTIDE SEQUENCE [LARGE SCALE GENOMIC DNA]</scope>
    <source>
        <strain evidence="2">J379</strain>
    </source>
</reference>
<gene>
    <name evidence="1" type="ORF">LRS13_13875</name>
</gene>
<dbReference type="EMBL" id="CP088295">
    <property type="protein sequence ID" value="UUY01813.1"/>
    <property type="molecule type" value="Genomic_DNA"/>
</dbReference>
<protein>
    <submittedName>
        <fullName evidence="1">Uncharacterized protein</fullName>
    </submittedName>
</protein>
<dbReference type="Proteomes" id="UP001058860">
    <property type="component" value="Chromosome"/>
</dbReference>
<sequence length="196" mass="21774">MGCLILIHRDDTHLPTLNTLSGVEVSDRCPPDRAAVLVLALQAHAHLFGVASGPEFVDGREDAVCEATGRRGVDVFEDGYQSGSGALNLHQKRGVVEPVPREPRDVVNDHVRRLEPFDVSQHPLEFGTLVCGSPRHAVLHVLANYLCPEQPGFVNRRLSLTWDRVSLGIVRAADLSIARHAKVDQRRRDYLLKYIH</sequence>
<organism evidence="1 2">
    <name type="scientific">Svornostia abyssi</name>
    <dbReference type="NCBI Taxonomy" id="2898438"/>
    <lineage>
        <taxon>Bacteria</taxon>
        <taxon>Bacillati</taxon>
        <taxon>Actinomycetota</taxon>
        <taxon>Thermoleophilia</taxon>
        <taxon>Solirubrobacterales</taxon>
        <taxon>Baekduiaceae</taxon>
        <taxon>Svornostia</taxon>
    </lineage>
</organism>
<keyword evidence="2" id="KW-1185">Reference proteome</keyword>
<evidence type="ECO:0000313" key="2">
    <source>
        <dbReference type="Proteomes" id="UP001058860"/>
    </source>
</evidence>